<keyword evidence="2" id="KW-0813">Transport</keyword>
<dbReference type="GO" id="GO:0070679">
    <property type="term" value="F:inositol 1,4,5 trisphosphate binding"/>
    <property type="evidence" value="ECO:0007669"/>
    <property type="project" value="TreeGrafter"/>
</dbReference>
<feature type="coiled-coil region" evidence="10">
    <location>
        <begin position="630"/>
        <end position="659"/>
    </location>
</feature>
<dbReference type="SMART" id="SM01420">
    <property type="entry name" value="TRP_2"/>
    <property type="match status" value="1"/>
</dbReference>
<dbReference type="PANTHER" id="PTHR10117:SF54">
    <property type="entry name" value="TRANSIENT RECEPTOR POTENTIAL-GAMMA PROTEIN"/>
    <property type="match status" value="1"/>
</dbReference>
<feature type="transmembrane region" description="Helical" evidence="11">
    <location>
        <begin position="313"/>
        <end position="333"/>
    </location>
</feature>
<dbReference type="InParanoid" id="A0A6P8I0U8"/>
<keyword evidence="9" id="KW-0407">Ion channel</keyword>
<evidence type="ECO:0000256" key="8">
    <source>
        <dbReference type="ARBA" id="ARBA00023136"/>
    </source>
</evidence>
<keyword evidence="6" id="KW-0040">ANK repeat</keyword>
<dbReference type="InterPro" id="IPR013555">
    <property type="entry name" value="TRP_dom"/>
</dbReference>
<dbReference type="RefSeq" id="XP_031558505.1">
    <property type="nucleotide sequence ID" value="XM_031702645.1"/>
</dbReference>
<keyword evidence="4" id="KW-0677">Repeat</keyword>
<dbReference type="GO" id="GO:0034703">
    <property type="term" value="C:cation channel complex"/>
    <property type="evidence" value="ECO:0007669"/>
    <property type="project" value="TreeGrafter"/>
</dbReference>
<dbReference type="Proteomes" id="UP000515163">
    <property type="component" value="Unplaced"/>
</dbReference>
<gene>
    <name evidence="14" type="primary">LOC116294949</name>
</gene>
<feature type="transmembrane region" description="Helical" evidence="11">
    <location>
        <begin position="345"/>
        <end position="365"/>
    </location>
</feature>
<feature type="transmembrane region" description="Helical" evidence="11">
    <location>
        <begin position="415"/>
        <end position="440"/>
    </location>
</feature>
<evidence type="ECO:0000256" key="3">
    <source>
        <dbReference type="ARBA" id="ARBA00022692"/>
    </source>
</evidence>
<evidence type="ECO:0000256" key="7">
    <source>
        <dbReference type="ARBA" id="ARBA00023065"/>
    </source>
</evidence>
<dbReference type="InterPro" id="IPR005821">
    <property type="entry name" value="Ion_trans_dom"/>
</dbReference>
<dbReference type="GO" id="GO:0005886">
    <property type="term" value="C:plasma membrane"/>
    <property type="evidence" value="ECO:0007669"/>
    <property type="project" value="TreeGrafter"/>
</dbReference>
<feature type="transmembrane region" description="Helical" evidence="11">
    <location>
        <begin position="508"/>
        <end position="526"/>
    </location>
</feature>
<evidence type="ECO:0000256" key="1">
    <source>
        <dbReference type="ARBA" id="ARBA00004141"/>
    </source>
</evidence>
<evidence type="ECO:0000313" key="13">
    <source>
        <dbReference type="Proteomes" id="UP000515163"/>
    </source>
</evidence>
<comment type="subcellular location">
    <subcellularLocation>
        <location evidence="1">Membrane</location>
        <topology evidence="1">Multi-pass membrane protein</topology>
    </subcellularLocation>
</comment>
<dbReference type="OrthoDB" id="5972110at2759"/>
<dbReference type="GO" id="GO:0051480">
    <property type="term" value="P:regulation of cytosolic calcium ion concentration"/>
    <property type="evidence" value="ECO:0007669"/>
    <property type="project" value="TreeGrafter"/>
</dbReference>
<evidence type="ECO:0000256" key="4">
    <source>
        <dbReference type="ARBA" id="ARBA00022737"/>
    </source>
</evidence>
<evidence type="ECO:0000259" key="12">
    <source>
        <dbReference type="SMART" id="SM01420"/>
    </source>
</evidence>
<feature type="transmembrane region" description="Helical" evidence="11">
    <location>
        <begin position="461"/>
        <end position="488"/>
    </location>
</feature>
<name>A0A6P8I0U8_ACTTE</name>
<proteinExistence type="predicted"/>
<dbReference type="GO" id="GO:0015279">
    <property type="term" value="F:store-operated calcium channel activity"/>
    <property type="evidence" value="ECO:0007669"/>
    <property type="project" value="TreeGrafter"/>
</dbReference>
<dbReference type="PANTHER" id="PTHR10117">
    <property type="entry name" value="TRANSIENT RECEPTOR POTENTIAL CHANNEL"/>
    <property type="match status" value="1"/>
</dbReference>
<evidence type="ECO:0000256" key="5">
    <source>
        <dbReference type="ARBA" id="ARBA00022989"/>
    </source>
</evidence>
<keyword evidence="13" id="KW-1185">Reference proteome</keyword>
<evidence type="ECO:0000256" key="10">
    <source>
        <dbReference type="SAM" id="Coils"/>
    </source>
</evidence>
<sequence>MKVVNRGLKQQQATSAFVCPISVLTSLYSLEENENHFIESAKKGELEKVGSFLDRQKHDVKVNKMLFKKADGGEWRLYFLAEAALVLAVHENNREVVQLILSKGFLIREPHSRSCQCKDCSSLGVLLKSLSRLNTYSALSSPLYLSYCYLYAVPLFYETPEVRQKPTEDDIDSLYAKAGVELPDIDVFRAKLDPIYRAFELNGKLEIFAATEYEFMKEYRQLSNQCEEYASDLLNLCRNMHEIGCVMSMTSLQSDRPLRSDVDTDVADLSVLNFAIKNKNERFVAHPYSQLMLNSVLYKGLYSWQYRSFITKYLFLSLFFLFFPVWSLFYLMTPHNSLSSMLATPLAKFCANMISFMWFLGLLTYSSMEDKFGGNTMEISLTNVFVTLWVIGLILEEIKELYRQGRQRYFSQWWNIVTIVMLVMFILAGLLWMIGYSAITEKDALSKPHLQAIFGRVSHKAAFQVLLLSSSFYAMAFLLSFLHISNALQVNSTIGPLHLSLVQMCRDLSKFLLLFCVMYFAFALAVRKVYSQYVLMTEIYLPNSTSRAEHKFSRVAYKCVHTVIGVKYDCRFFISVIQDDADIQWKFSRTRMWMQYVDRGSVVPPPFNLIPSCKSIISGLAWLKRKVLGKRSKYEEIRLDEKEMEKKEENQRRKVIENLIERYFARRKEFEDTTARHLNIDHT</sequence>
<dbReference type="AlphaFoldDB" id="A0A6P8I0U8"/>
<dbReference type="Pfam" id="PF00520">
    <property type="entry name" value="Ion_trans"/>
    <property type="match status" value="1"/>
</dbReference>
<dbReference type="KEGG" id="aten:116294949"/>
<keyword evidence="3 11" id="KW-0812">Transmembrane</keyword>
<protein>
    <submittedName>
        <fullName evidence="14">Transient-receptor-potential-like protein</fullName>
    </submittedName>
</protein>
<evidence type="ECO:0000256" key="11">
    <source>
        <dbReference type="SAM" id="Phobius"/>
    </source>
</evidence>
<keyword evidence="10" id="KW-0175">Coiled coil</keyword>
<evidence type="ECO:0000313" key="14">
    <source>
        <dbReference type="RefSeq" id="XP_031558505.1"/>
    </source>
</evidence>
<evidence type="ECO:0000256" key="6">
    <source>
        <dbReference type="ARBA" id="ARBA00023043"/>
    </source>
</evidence>
<keyword evidence="8 11" id="KW-0472">Membrane</keyword>
<dbReference type="GeneID" id="116294949"/>
<accession>A0A6P8I0U8</accession>
<keyword evidence="7" id="KW-0406">Ion transport</keyword>
<feature type="domain" description="Transient receptor ion channel" evidence="12">
    <location>
        <begin position="115"/>
        <end position="216"/>
    </location>
</feature>
<reference evidence="14" key="1">
    <citation type="submission" date="2025-08" db="UniProtKB">
        <authorList>
            <consortium name="RefSeq"/>
        </authorList>
    </citation>
    <scope>IDENTIFICATION</scope>
</reference>
<keyword evidence="5 11" id="KW-1133">Transmembrane helix</keyword>
<evidence type="ECO:0000256" key="9">
    <source>
        <dbReference type="ARBA" id="ARBA00023303"/>
    </source>
</evidence>
<organism evidence="13 14">
    <name type="scientific">Actinia tenebrosa</name>
    <name type="common">Australian red waratah sea anemone</name>
    <dbReference type="NCBI Taxonomy" id="6105"/>
    <lineage>
        <taxon>Eukaryota</taxon>
        <taxon>Metazoa</taxon>
        <taxon>Cnidaria</taxon>
        <taxon>Anthozoa</taxon>
        <taxon>Hexacorallia</taxon>
        <taxon>Actiniaria</taxon>
        <taxon>Actiniidae</taxon>
        <taxon>Actinia</taxon>
    </lineage>
</organism>
<dbReference type="InterPro" id="IPR002153">
    <property type="entry name" value="TRPC_channel"/>
</dbReference>
<evidence type="ECO:0000256" key="2">
    <source>
        <dbReference type="ARBA" id="ARBA00022448"/>
    </source>
</evidence>